<sequence>MLTPPRYNIRIDLEYSNVHGHRKCTEHLNSHLMNQMPKKRNRKRKLEEYENERTNPPHHPASLIPFPTLPLLPPTHPAAQTSLDNPVTTKMSSYTKTKIQSAVEYDIERNLEKEEIILHLLIQHTIVVFLLPILALRLPRTRLLT</sequence>
<gene>
    <name evidence="3" type="ORF">KSP39_PZI011951</name>
</gene>
<keyword evidence="2" id="KW-0812">Transmembrane</keyword>
<protein>
    <submittedName>
        <fullName evidence="3">Uncharacterized protein</fullName>
    </submittedName>
</protein>
<proteinExistence type="predicted"/>
<evidence type="ECO:0000313" key="3">
    <source>
        <dbReference type="EMBL" id="KAK8937258.1"/>
    </source>
</evidence>
<dbReference type="Proteomes" id="UP001418222">
    <property type="component" value="Unassembled WGS sequence"/>
</dbReference>
<feature type="transmembrane region" description="Helical" evidence="2">
    <location>
        <begin position="116"/>
        <end position="136"/>
    </location>
</feature>
<feature type="compositionally biased region" description="Basic and acidic residues" evidence="1">
    <location>
        <begin position="45"/>
        <end position="55"/>
    </location>
</feature>
<evidence type="ECO:0000256" key="1">
    <source>
        <dbReference type="SAM" id="MobiDB-lite"/>
    </source>
</evidence>
<keyword evidence="4" id="KW-1185">Reference proteome</keyword>
<accession>A0AAP0G555</accession>
<organism evidence="3 4">
    <name type="scientific">Platanthera zijinensis</name>
    <dbReference type="NCBI Taxonomy" id="2320716"/>
    <lineage>
        <taxon>Eukaryota</taxon>
        <taxon>Viridiplantae</taxon>
        <taxon>Streptophyta</taxon>
        <taxon>Embryophyta</taxon>
        <taxon>Tracheophyta</taxon>
        <taxon>Spermatophyta</taxon>
        <taxon>Magnoliopsida</taxon>
        <taxon>Liliopsida</taxon>
        <taxon>Asparagales</taxon>
        <taxon>Orchidaceae</taxon>
        <taxon>Orchidoideae</taxon>
        <taxon>Orchideae</taxon>
        <taxon>Orchidinae</taxon>
        <taxon>Platanthera</taxon>
    </lineage>
</organism>
<reference evidence="3 4" key="1">
    <citation type="journal article" date="2022" name="Nat. Plants">
        <title>Genomes of leafy and leafless Platanthera orchids illuminate the evolution of mycoheterotrophy.</title>
        <authorList>
            <person name="Li M.H."/>
            <person name="Liu K.W."/>
            <person name="Li Z."/>
            <person name="Lu H.C."/>
            <person name="Ye Q.L."/>
            <person name="Zhang D."/>
            <person name="Wang J.Y."/>
            <person name="Li Y.F."/>
            <person name="Zhong Z.M."/>
            <person name="Liu X."/>
            <person name="Yu X."/>
            <person name="Liu D.K."/>
            <person name="Tu X.D."/>
            <person name="Liu B."/>
            <person name="Hao Y."/>
            <person name="Liao X.Y."/>
            <person name="Jiang Y.T."/>
            <person name="Sun W.H."/>
            <person name="Chen J."/>
            <person name="Chen Y.Q."/>
            <person name="Ai Y."/>
            <person name="Zhai J.W."/>
            <person name="Wu S.S."/>
            <person name="Zhou Z."/>
            <person name="Hsiao Y.Y."/>
            <person name="Wu W.L."/>
            <person name="Chen Y.Y."/>
            <person name="Lin Y.F."/>
            <person name="Hsu J.L."/>
            <person name="Li C.Y."/>
            <person name="Wang Z.W."/>
            <person name="Zhao X."/>
            <person name="Zhong W.Y."/>
            <person name="Ma X.K."/>
            <person name="Ma L."/>
            <person name="Huang J."/>
            <person name="Chen G.Z."/>
            <person name="Huang M.Z."/>
            <person name="Huang L."/>
            <person name="Peng D.H."/>
            <person name="Luo Y.B."/>
            <person name="Zou S.Q."/>
            <person name="Chen S.P."/>
            <person name="Lan S."/>
            <person name="Tsai W.C."/>
            <person name="Van de Peer Y."/>
            <person name="Liu Z.J."/>
        </authorList>
    </citation>
    <scope>NUCLEOTIDE SEQUENCE [LARGE SCALE GENOMIC DNA]</scope>
    <source>
        <strain evidence="3">Lor287</strain>
    </source>
</reference>
<comment type="caution">
    <text evidence="3">The sequence shown here is derived from an EMBL/GenBank/DDBJ whole genome shotgun (WGS) entry which is preliminary data.</text>
</comment>
<evidence type="ECO:0000256" key="2">
    <source>
        <dbReference type="SAM" id="Phobius"/>
    </source>
</evidence>
<feature type="region of interest" description="Disordered" evidence="1">
    <location>
        <begin position="33"/>
        <end position="63"/>
    </location>
</feature>
<keyword evidence="2" id="KW-0472">Membrane</keyword>
<dbReference type="AlphaFoldDB" id="A0AAP0G555"/>
<dbReference type="EMBL" id="JBBWWQ010000010">
    <property type="protein sequence ID" value="KAK8937258.1"/>
    <property type="molecule type" value="Genomic_DNA"/>
</dbReference>
<name>A0AAP0G555_9ASPA</name>
<evidence type="ECO:0000313" key="4">
    <source>
        <dbReference type="Proteomes" id="UP001418222"/>
    </source>
</evidence>
<keyword evidence="2" id="KW-1133">Transmembrane helix</keyword>